<reference evidence="2 3" key="1">
    <citation type="submission" date="2020-01" db="EMBL/GenBank/DDBJ databases">
        <title>Complete genome sequence of a human oral phylogroup 1 Treponema sp. strain ATCC 700766, originally isolated from periodontitis dental plaque.</title>
        <authorList>
            <person name="Chan Y."/>
            <person name="Huo Y.-B."/>
            <person name="Yu X.-L."/>
            <person name="Zeng H."/>
            <person name="Leung W.-K."/>
            <person name="Watt R.M."/>
        </authorList>
    </citation>
    <scope>NUCLEOTIDE SEQUENCE [LARGE SCALE GENOMIC DNA]</scope>
    <source>
        <strain evidence="2 3">OMZ 804</strain>
    </source>
</reference>
<protein>
    <submittedName>
        <fullName evidence="2">Uncharacterized protein</fullName>
    </submittedName>
</protein>
<dbReference type="RefSeq" id="WP_162664443.1">
    <property type="nucleotide sequence ID" value="NZ_CP048020.1"/>
</dbReference>
<sequence length="885" mass="97153">MPDGSVEIDGKLTTEGVEKGVKKINQEINKIEKEAEKTTKKTAGNFKKLDTVMQEASSTASGFANKISNAASSNGLYVAAAVGAIAATKKIGEVMRECTDAYKVQEKAEKALEVAARNNPYLDGQAVAGLKAFASELQSVSEIGDEASIKLMAQLAAAGRTESQIRDIMKAAADYAAGTGTDIQSAVQTLNATYSGSAGLLGKQITGLKGLTEEQLKNGEAVKVVAEKYKGLAENLADVKVQAEGAKGDFKEMVGALIAPAVDLWDRFWKGFYEKGAAAMKWLKKRLDFINTDNDAFLHNMLERMDYDPIKEAEKQRKRDMYKPDPNDALDSGAAAYKAVEKWYKKATPTKRLEDSSIEELEKIIEQLQLKIELTGKLGEKEQELLEKSTALLAQKEKVEKDRIATENAAAKTAEDQAKAQKTADDYAEASNKQLENNIKALELEAAAKGENVKAQDLFNVYLKSYIDLLTNTEGKIKEGYPVAQKRLEQVKKAKAAVDAQTDAEEKLKAAIETTHAVMNTIKDIKIAPTPLEGFDEQLAQYKTLRDKIKGLDDATIEKAQEGNDTKYTKEQLLEQLKEKEIALEKEKIRTIAGIRKSEFDEYKAQQEQRLKLKEAIDASEVLSKEEKEKAKDEIDEKYAQAKIERARTVMEQVNQYTQQALQVAQDAAKLMLESIQNEQKLELAALDEKYEKGEMSETEYTAKMKEIKKKAAQEEYKVKMFQWTASMLAAVANIAEGVSKTIALGFPIGLATAPIVAAAGAVQIASIVASKPIPPNFAHGGIVGGSSYYGDNINANLDSGEIVTNFPQQKRLWAMLNGDAQYKPSFPITVNNTQSNRVSAYAQERNGEVFIEIIDKHINKGFADGTYDKGFAGMQGRNAGVNIQ</sequence>
<organism evidence="2 3">
    <name type="scientific">Treponema vincentii</name>
    <dbReference type="NCBI Taxonomy" id="69710"/>
    <lineage>
        <taxon>Bacteria</taxon>
        <taxon>Pseudomonadati</taxon>
        <taxon>Spirochaetota</taxon>
        <taxon>Spirochaetia</taxon>
        <taxon>Spirochaetales</taxon>
        <taxon>Treponemataceae</taxon>
        <taxon>Treponema</taxon>
    </lineage>
</organism>
<gene>
    <name evidence="2" type="ORF">GWP43_12675</name>
</gene>
<feature type="coiled-coil region" evidence="1">
    <location>
        <begin position="14"/>
        <end position="41"/>
    </location>
</feature>
<evidence type="ECO:0000313" key="2">
    <source>
        <dbReference type="EMBL" id="QHX44161.1"/>
    </source>
</evidence>
<name>A0A6P1Y389_9SPIR</name>
<dbReference type="Proteomes" id="UP000464374">
    <property type="component" value="Chromosome"/>
</dbReference>
<dbReference type="EMBL" id="CP048020">
    <property type="protein sequence ID" value="QHX44161.1"/>
    <property type="molecule type" value="Genomic_DNA"/>
</dbReference>
<dbReference type="AlphaFoldDB" id="A0A6P1Y389"/>
<proteinExistence type="predicted"/>
<dbReference type="KEGG" id="trz:GWP43_12675"/>
<keyword evidence="1" id="KW-0175">Coiled coil</keyword>
<evidence type="ECO:0000256" key="1">
    <source>
        <dbReference type="SAM" id="Coils"/>
    </source>
</evidence>
<accession>A0A6P1Y389</accession>
<feature type="coiled-coil region" evidence="1">
    <location>
        <begin position="425"/>
        <end position="452"/>
    </location>
</feature>
<evidence type="ECO:0000313" key="3">
    <source>
        <dbReference type="Proteomes" id="UP000464374"/>
    </source>
</evidence>
<feature type="coiled-coil region" evidence="1">
    <location>
        <begin position="351"/>
        <end position="378"/>
    </location>
</feature>